<name>A0AAV3TW48_9ALTE</name>
<dbReference type="AlphaFoldDB" id="A0AAV3TW48"/>
<dbReference type="InterPro" id="IPR051687">
    <property type="entry name" value="Peroxisomal_Beta-Oxidation"/>
</dbReference>
<dbReference type="SUPFAM" id="SSF51735">
    <property type="entry name" value="NAD(P)-binding Rossmann-fold domains"/>
    <property type="match status" value="1"/>
</dbReference>
<evidence type="ECO:0000256" key="1">
    <source>
        <dbReference type="ARBA" id="ARBA00006484"/>
    </source>
</evidence>
<dbReference type="RefSeq" id="WP_345415494.1">
    <property type="nucleotide sequence ID" value="NZ_AP031496.1"/>
</dbReference>
<dbReference type="PANTHER" id="PTHR45024">
    <property type="entry name" value="DEHYDROGENASES, SHORT CHAIN"/>
    <property type="match status" value="1"/>
</dbReference>
<evidence type="ECO:0000313" key="4">
    <source>
        <dbReference type="EMBL" id="GAA4929426.1"/>
    </source>
</evidence>
<dbReference type="Proteomes" id="UP001409585">
    <property type="component" value="Unassembled WGS sequence"/>
</dbReference>
<accession>A0AAV3TW48</accession>
<organism evidence="4 5">
    <name type="scientific">Halioxenophilus aromaticivorans</name>
    <dbReference type="NCBI Taxonomy" id="1306992"/>
    <lineage>
        <taxon>Bacteria</taxon>
        <taxon>Pseudomonadati</taxon>
        <taxon>Pseudomonadota</taxon>
        <taxon>Gammaproteobacteria</taxon>
        <taxon>Alteromonadales</taxon>
        <taxon>Alteromonadaceae</taxon>
        <taxon>Halioxenophilus</taxon>
    </lineage>
</organism>
<dbReference type="Gene3D" id="3.40.50.720">
    <property type="entry name" value="NAD(P)-binding Rossmann-like Domain"/>
    <property type="match status" value="1"/>
</dbReference>
<dbReference type="InterPro" id="IPR036291">
    <property type="entry name" value="NAD(P)-bd_dom_sf"/>
</dbReference>
<dbReference type="PANTHER" id="PTHR45024:SF2">
    <property type="entry name" value="SCP2 DOMAIN-CONTAINING PROTEIN"/>
    <property type="match status" value="1"/>
</dbReference>
<proteinExistence type="inferred from homology"/>
<evidence type="ECO:0000256" key="2">
    <source>
        <dbReference type="ARBA" id="ARBA00023002"/>
    </source>
</evidence>
<gene>
    <name evidence="4" type="ORF">GCM10025791_01410</name>
</gene>
<evidence type="ECO:0000256" key="3">
    <source>
        <dbReference type="RuleBase" id="RU000363"/>
    </source>
</evidence>
<dbReference type="EMBL" id="BAABLX010000001">
    <property type="protein sequence ID" value="GAA4929426.1"/>
    <property type="molecule type" value="Genomic_DNA"/>
</dbReference>
<dbReference type="PRINTS" id="PR00080">
    <property type="entry name" value="SDRFAMILY"/>
</dbReference>
<comment type="similarity">
    <text evidence="1 3">Belongs to the short-chain dehydrogenases/reductases (SDR) family.</text>
</comment>
<dbReference type="PRINTS" id="PR00081">
    <property type="entry name" value="GDHRDH"/>
</dbReference>
<comment type="caution">
    <text evidence="4">The sequence shown here is derived from an EMBL/GenBank/DDBJ whole genome shotgun (WGS) entry which is preliminary data.</text>
</comment>
<evidence type="ECO:0000313" key="5">
    <source>
        <dbReference type="Proteomes" id="UP001409585"/>
    </source>
</evidence>
<keyword evidence="2" id="KW-0560">Oxidoreductase</keyword>
<dbReference type="Pfam" id="PF00106">
    <property type="entry name" value="adh_short"/>
    <property type="match status" value="1"/>
</dbReference>
<dbReference type="GO" id="GO:0016491">
    <property type="term" value="F:oxidoreductase activity"/>
    <property type="evidence" value="ECO:0007669"/>
    <property type="project" value="UniProtKB-KW"/>
</dbReference>
<dbReference type="InterPro" id="IPR020904">
    <property type="entry name" value="Sc_DH/Rdtase_CS"/>
</dbReference>
<sequence>MPELTFNNRVAVITGAGRGLGRAYALLLAARGAKVVVNDPGVSMAGDGIDAGPAQQVVDEIVALGGHAIANTDSVATEEGGKGIINCAVDNFGAIDILIHNAGIVKRGGLHELSYADFESVLDVHLRGGFNVVRPAFERMRNANYGRIILTGSINGLYGNAGVVNYSVAKAGLIGLSNVAALEGAEHNIKSNIILPGAVTRMADGLDTSQYPPMEPDMVAPTVGYLAHEQCSVSGEMYISMAGRVARAYAAETVGIYQPDWSIESIAENIHGIRDETHSKVFPVLPAGHIDHLKYCFTMATQESKK</sequence>
<dbReference type="PROSITE" id="PS00061">
    <property type="entry name" value="ADH_SHORT"/>
    <property type="match status" value="1"/>
</dbReference>
<keyword evidence="5" id="KW-1185">Reference proteome</keyword>
<protein>
    <submittedName>
        <fullName evidence="4">SDR family NAD(P)-dependent oxidoreductase</fullName>
    </submittedName>
</protein>
<dbReference type="InterPro" id="IPR002347">
    <property type="entry name" value="SDR_fam"/>
</dbReference>
<reference evidence="5" key="1">
    <citation type="journal article" date="2019" name="Int. J. Syst. Evol. Microbiol.">
        <title>The Global Catalogue of Microorganisms (GCM) 10K type strain sequencing project: providing services to taxonomists for standard genome sequencing and annotation.</title>
        <authorList>
            <consortium name="The Broad Institute Genomics Platform"/>
            <consortium name="The Broad Institute Genome Sequencing Center for Infectious Disease"/>
            <person name="Wu L."/>
            <person name="Ma J."/>
        </authorList>
    </citation>
    <scope>NUCLEOTIDE SEQUENCE [LARGE SCALE GENOMIC DNA]</scope>
    <source>
        <strain evidence="5">JCM 19134</strain>
    </source>
</reference>